<dbReference type="Pfam" id="PF07686">
    <property type="entry name" value="V-set"/>
    <property type="match status" value="1"/>
</dbReference>
<name>G3UCX7_LOXAF</name>
<dbReference type="OMA" id="CYCEPRH"/>
<organism evidence="6 7">
    <name type="scientific">Loxodonta africana</name>
    <name type="common">African elephant</name>
    <dbReference type="NCBI Taxonomy" id="9785"/>
    <lineage>
        <taxon>Eukaryota</taxon>
        <taxon>Metazoa</taxon>
        <taxon>Chordata</taxon>
        <taxon>Craniata</taxon>
        <taxon>Vertebrata</taxon>
        <taxon>Euteleostomi</taxon>
        <taxon>Mammalia</taxon>
        <taxon>Eutheria</taxon>
        <taxon>Afrotheria</taxon>
        <taxon>Proboscidea</taxon>
        <taxon>Elephantidae</taxon>
        <taxon>Loxodonta</taxon>
    </lineage>
</organism>
<proteinExistence type="predicted"/>
<accession>G3UCX7</accession>
<keyword evidence="4" id="KW-0732">Signal</keyword>
<keyword evidence="3" id="KW-1280">Immunoglobulin</keyword>
<evidence type="ECO:0000256" key="2">
    <source>
        <dbReference type="ARBA" id="ARBA00023130"/>
    </source>
</evidence>
<feature type="signal peptide" evidence="4">
    <location>
        <begin position="1"/>
        <end position="19"/>
    </location>
</feature>
<evidence type="ECO:0000256" key="1">
    <source>
        <dbReference type="ARBA" id="ARBA00022859"/>
    </source>
</evidence>
<keyword evidence="2" id="KW-1064">Adaptive immunity</keyword>
<keyword evidence="7" id="KW-1185">Reference proteome</keyword>
<evidence type="ECO:0000259" key="5">
    <source>
        <dbReference type="PROSITE" id="PS50835"/>
    </source>
</evidence>
<feature type="domain" description="Ig-like" evidence="5">
    <location>
        <begin position="34"/>
        <end position="121"/>
    </location>
</feature>
<dbReference type="InterPro" id="IPR050199">
    <property type="entry name" value="IgHV"/>
</dbReference>
<evidence type="ECO:0000256" key="4">
    <source>
        <dbReference type="SAM" id="SignalP"/>
    </source>
</evidence>
<dbReference type="AlphaFoldDB" id="G3UCX7"/>
<keyword evidence="1" id="KW-0391">Immunity</keyword>
<dbReference type="Ensembl" id="ENSLAFT00000036634.1">
    <property type="protein sequence ID" value="ENSLAFP00000025685.1"/>
    <property type="gene ID" value="ENSLAFG00000026361.1"/>
</dbReference>
<dbReference type="Proteomes" id="UP000007646">
    <property type="component" value="Unassembled WGS sequence"/>
</dbReference>
<dbReference type="InterPro" id="IPR013106">
    <property type="entry name" value="Ig_V-set"/>
</dbReference>
<reference evidence="6" key="2">
    <citation type="submission" date="2025-08" db="UniProtKB">
        <authorList>
            <consortium name="Ensembl"/>
        </authorList>
    </citation>
    <scope>IDENTIFICATION</scope>
    <source>
        <strain evidence="6">Isolate ISIS603380</strain>
    </source>
</reference>
<evidence type="ECO:0000313" key="6">
    <source>
        <dbReference type="Ensembl" id="ENSLAFP00000025685.1"/>
    </source>
</evidence>
<reference evidence="6" key="3">
    <citation type="submission" date="2025-09" db="UniProtKB">
        <authorList>
            <consortium name="Ensembl"/>
        </authorList>
    </citation>
    <scope>IDENTIFICATION</scope>
    <source>
        <strain evidence="6">Isolate ISIS603380</strain>
    </source>
</reference>
<dbReference type="PANTHER" id="PTHR23266">
    <property type="entry name" value="IMMUNOGLOBULIN HEAVY CHAIN"/>
    <property type="match status" value="1"/>
</dbReference>
<protein>
    <recommendedName>
        <fullName evidence="5">Ig-like domain-containing protein</fullName>
    </recommendedName>
</protein>
<dbReference type="PROSITE" id="PS50835">
    <property type="entry name" value="IG_LIKE"/>
    <property type="match status" value="1"/>
</dbReference>
<evidence type="ECO:0000313" key="7">
    <source>
        <dbReference type="Proteomes" id="UP000007646"/>
    </source>
</evidence>
<dbReference type="SUPFAM" id="SSF48726">
    <property type="entry name" value="Immunoglobulin"/>
    <property type="match status" value="1"/>
</dbReference>
<evidence type="ECO:0000256" key="3">
    <source>
        <dbReference type="ARBA" id="ARBA00043265"/>
    </source>
</evidence>
<dbReference type="GO" id="GO:0019814">
    <property type="term" value="C:immunoglobulin complex"/>
    <property type="evidence" value="ECO:0007669"/>
    <property type="project" value="UniProtKB-KW"/>
</dbReference>
<sequence length="121" mass="13358">MESVLSWIFLVVLLKGAHCEVKLVESGGDLRQPGGSLRLSCVASGFTFKDAAMSWFRQASGKGPQWVSSITGDSSNIYYTDSVKGRFTTSRDNAKNTLYLQMDRLTQEDTALYYCAIGTVR</sequence>
<dbReference type="GO" id="GO:0005576">
    <property type="term" value="C:extracellular region"/>
    <property type="evidence" value="ECO:0007669"/>
    <property type="project" value="UniProtKB-ARBA"/>
</dbReference>
<dbReference type="InterPro" id="IPR036179">
    <property type="entry name" value="Ig-like_dom_sf"/>
</dbReference>
<feature type="chain" id="PRO_5003456319" description="Ig-like domain-containing protein" evidence="4">
    <location>
        <begin position="20"/>
        <end position="121"/>
    </location>
</feature>
<dbReference type="GeneTree" id="ENSGT01050000244936"/>
<dbReference type="Gene3D" id="2.60.40.10">
    <property type="entry name" value="Immunoglobulins"/>
    <property type="match status" value="1"/>
</dbReference>
<reference evidence="6 7" key="1">
    <citation type="submission" date="2009-06" db="EMBL/GenBank/DDBJ databases">
        <title>The Genome Sequence of Loxodonta africana (African elephant).</title>
        <authorList>
            <person name="Di Palma F."/>
            <person name="Heiman D."/>
            <person name="Young S."/>
            <person name="Johnson J."/>
            <person name="Lander E.S."/>
            <person name="Lindblad-Toh K."/>
        </authorList>
    </citation>
    <scope>NUCLEOTIDE SEQUENCE [LARGE SCALE GENOMIC DNA]</scope>
    <source>
        <strain evidence="6 7">Isolate ISIS603380</strain>
    </source>
</reference>
<dbReference type="GO" id="GO:0002250">
    <property type="term" value="P:adaptive immune response"/>
    <property type="evidence" value="ECO:0007669"/>
    <property type="project" value="UniProtKB-KW"/>
</dbReference>
<dbReference type="InterPro" id="IPR013783">
    <property type="entry name" value="Ig-like_fold"/>
</dbReference>
<dbReference type="InterPro" id="IPR007110">
    <property type="entry name" value="Ig-like_dom"/>
</dbReference>
<dbReference type="SMART" id="SM00406">
    <property type="entry name" value="IGv"/>
    <property type="match status" value="1"/>
</dbReference>
<dbReference type="FunFam" id="2.60.40.10:FF:001259">
    <property type="entry name" value="Immunoglobulin heavy variable 13-2"/>
    <property type="match status" value="1"/>
</dbReference>